<dbReference type="GO" id="GO:0005886">
    <property type="term" value="C:plasma membrane"/>
    <property type="evidence" value="ECO:0007669"/>
    <property type="project" value="UniProtKB-SubCell"/>
</dbReference>
<evidence type="ECO:0000256" key="4">
    <source>
        <dbReference type="ARBA" id="ARBA00022692"/>
    </source>
</evidence>
<proteinExistence type="inferred from homology"/>
<dbReference type="KEGG" id="vtr:MYVALT_F_01140"/>
<comment type="catalytic activity">
    <reaction evidence="9">
        <text>Release of signal peptides from bacterial membrane prolipoproteins. Hydrolyzes -Xaa-Yaa-Zaa-|-(S,diacylglyceryl)Cys-, in which Xaa is hydrophobic (preferably Leu), and Yaa (Ala or Ser) and Zaa (Gly or Ala) have small, neutral side chains.</text>
        <dbReference type="EC" id="3.4.23.36"/>
    </reaction>
</comment>
<keyword evidence="3 9" id="KW-0645">Protease</keyword>
<keyword evidence="4 9" id="KW-0812">Transmembrane</keyword>
<dbReference type="HAMAP" id="MF_00161">
    <property type="entry name" value="LspA"/>
    <property type="match status" value="1"/>
</dbReference>
<feature type="transmembrane region" description="Helical" evidence="9">
    <location>
        <begin position="76"/>
        <end position="94"/>
    </location>
</feature>
<dbReference type="PANTHER" id="PTHR33695:SF1">
    <property type="entry name" value="LIPOPROTEIN SIGNAL PEPTIDASE"/>
    <property type="match status" value="1"/>
</dbReference>
<keyword evidence="7 9" id="KW-1133">Transmembrane helix</keyword>
<keyword evidence="11" id="KW-1185">Reference proteome</keyword>
<evidence type="ECO:0000256" key="9">
    <source>
        <dbReference type="HAMAP-Rule" id="MF_00161"/>
    </source>
</evidence>
<comment type="pathway">
    <text evidence="9">Protein modification; lipoprotein biosynthesis (signal peptide cleavage).</text>
</comment>
<keyword evidence="10" id="KW-0449">Lipoprotein</keyword>
<keyword evidence="2 9" id="KW-1003">Cell membrane</keyword>
<feature type="transmembrane region" description="Helical" evidence="9">
    <location>
        <begin position="12"/>
        <end position="31"/>
    </location>
</feature>
<dbReference type="RefSeq" id="WP_216796776.1">
    <property type="nucleotide sequence ID" value="NZ_OU343031.1"/>
</dbReference>
<evidence type="ECO:0000256" key="7">
    <source>
        <dbReference type="ARBA" id="ARBA00022989"/>
    </source>
</evidence>
<dbReference type="Pfam" id="PF01252">
    <property type="entry name" value="Peptidase_A8"/>
    <property type="match status" value="1"/>
</dbReference>
<dbReference type="NCBIfam" id="TIGR00077">
    <property type="entry name" value="lspA"/>
    <property type="match status" value="1"/>
</dbReference>
<sequence>MIQTLSRKLAQSIMLIPYFSISLIVVLLDQLSKIVMSYLLTYGYPYPITSLFNLLLIYNGGGAFNFLATAGGWKRWAFTALGTLSMVVITFLFKKNSRQKLFCAALALIFGGALGNVIDRLVYGYVIDFIDFHIGSWHWPAFNIADSSITSGTVLLVLDELRRRRNAMTA</sequence>
<dbReference type="AlphaFoldDB" id="A0A916JSU7"/>
<evidence type="ECO:0000256" key="8">
    <source>
        <dbReference type="ARBA" id="ARBA00023136"/>
    </source>
</evidence>
<dbReference type="GO" id="GO:0004190">
    <property type="term" value="F:aspartic-type endopeptidase activity"/>
    <property type="evidence" value="ECO:0007669"/>
    <property type="project" value="UniProtKB-UniRule"/>
</dbReference>
<feature type="transmembrane region" description="Helical" evidence="9">
    <location>
        <begin position="138"/>
        <end position="158"/>
    </location>
</feature>
<dbReference type="GO" id="GO:0006508">
    <property type="term" value="P:proteolysis"/>
    <property type="evidence" value="ECO:0007669"/>
    <property type="project" value="UniProtKB-KW"/>
</dbReference>
<dbReference type="Proteomes" id="UP000693996">
    <property type="component" value="Chromosome"/>
</dbReference>
<name>A0A916JSU7_9BURK</name>
<reference evidence="10" key="1">
    <citation type="submission" date="2021-06" db="EMBL/GenBank/DDBJ databases">
        <authorList>
            <person name="Szabo G."/>
        </authorList>
    </citation>
    <scope>NUCLEOTIDE SEQUENCE</scope>
    <source>
        <strain evidence="10">MYVALT</strain>
    </source>
</reference>
<dbReference type="PANTHER" id="PTHR33695">
    <property type="entry name" value="LIPOPROTEIN SIGNAL PEPTIDASE"/>
    <property type="match status" value="1"/>
</dbReference>
<dbReference type="InterPro" id="IPR001872">
    <property type="entry name" value="Peptidase_A8"/>
</dbReference>
<keyword evidence="6 9" id="KW-0378">Hydrolase</keyword>
<gene>
    <name evidence="9 10" type="primary">lspA</name>
    <name evidence="10" type="ORF">MYVALT_F_01140</name>
</gene>
<dbReference type="EMBL" id="OU343031">
    <property type="protein sequence ID" value="CAG7600370.1"/>
    <property type="molecule type" value="Genomic_DNA"/>
</dbReference>
<comment type="subcellular location">
    <subcellularLocation>
        <location evidence="9">Cell membrane</location>
        <topology evidence="9">Multi-pass membrane protein</topology>
    </subcellularLocation>
</comment>
<feature type="active site" evidence="9">
    <location>
        <position position="146"/>
    </location>
</feature>
<evidence type="ECO:0000256" key="2">
    <source>
        <dbReference type="ARBA" id="ARBA00022475"/>
    </source>
</evidence>
<evidence type="ECO:0000256" key="5">
    <source>
        <dbReference type="ARBA" id="ARBA00022750"/>
    </source>
</evidence>
<evidence type="ECO:0000313" key="10">
    <source>
        <dbReference type="EMBL" id="CAG7600370.1"/>
    </source>
</evidence>
<evidence type="ECO:0000256" key="1">
    <source>
        <dbReference type="ARBA" id="ARBA00006139"/>
    </source>
</evidence>
<evidence type="ECO:0000256" key="6">
    <source>
        <dbReference type="ARBA" id="ARBA00022801"/>
    </source>
</evidence>
<comment type="function">
    <text evidence="9">This protein specifically catalyzes the removal of signal peptides from prolipoproteins.</text>
</comment>
<dbReference type="PROSITE" id="PS00855">
    <property type="entry name" value="SPASE_II"/>
    <property type="match status" value="1"/>
</dbReference>
<evidence type="ECO:0000256" key="3">
    <source>
        <dbReference type="ARBA" id="ARBA00022670"/>
    </source>
</evidence>
<accession>A0A916JSU7</accession>
<organism evidence="10 11">
    <name type="scientific">Candidatus Vallotiella hemipterorum</name>
    <dbReference type="NCBI Taxonomy" id="1177213"/>
    <lineage>
        <taxon>Bacteria</taxon>
        <taxon>Pseudomonadati</taxon>
        <taxon>Pseudomonadota</taxon>
        <taxon>Betaproteobacteria</taxon>
        <taxon>Burkholderiales</taxon>
        <taxon>Burkholderiaceae</taxon>
        <taxon>Candidatus Vallotiella</taxon>
    </lineage>
</organism>
<keyword evidence="8 9" id="KW-0472">Membrane</keyword>
<keyword evidence="5 9" id="KW-0064">Aspartyl protease</keyword>
<dbReference type="EC" id="3.4.23.36" evidence="9"/>
<protein>
    <recommendedName>
        <fullName evidence="9">Lipoprotein signal peptidase</fullName>
        <ecNumber evidence="9">3.4.23.36</ecNumber>
    </recommendedName>
    <alternativeName>
        <fullName evidence="9">Prolipoprotein signal peptidase</fullName>
    </alternativeName>
    <alternativeName>
        <fullName evidence="9">Signal peptidase II</fullName>
        <shortName evidence="9">SPase II</shortName>
    </alternativeName>
</protein>
<comment type="similarity">
    <text evidence="1 9">Belongs to the peptidase A8 family.</text>
</comment>
<feature type="active site" evidence="9">
    <location>
        <position position="128"/>
    </location>
</feature>
<feature type="transmembrane region" description="Helical" evidence="9">
    <location>
        <begin position="101"/>
        <end position="118"/>
    </location>
</feature>
<evidence type="ECO:0000313" key="11">
    <source>
        <dbReference type="Proteomes" id="UP000693996"/>
    </source>
</evidence>